<sequence>MFCCFKTKKAEKIEDIAWKPHPKEGHDNPTFSQDDINLSQMT</sequence>
<evidence type="ECO:0000313" key="3">
    <source>
        <dbReference type="Proteomes" id="UP000824782"/>
    </source>
</evidence>
<name>A0AAV7C0F0_ENGPU</name>
<comment type="caution">
    <text evidence="2">The sequence shown here is derived from an EMBL/GenBank/DDBJ whole genome shotgun (WGS) entry which is preliminary data.</text>
</comment>
<feature type="region of interest" description="Disordered" evidence="1">
    <location>
        <begin position="19"/>
        <end position="42"/>
    </location>
</feature>
<accession>A0AAV7C0F0</accession>
<organism evidence="2 3">
    <name type="scientific">Engystomops pustulosus</name>
    <name type="common">Tungara frog</name>
    <name type="synonym">Physalaemus pustulosus</name>
    <dbReference type="NCBI Taxonomy" id="76066"/>
    <lineage>
        <taxon>Eukaryota</taxon>
        <taxon>Metazoa</taxon>
        <taxon>Chordata</taxon>
        <taxon>Craniata</taxon>
        <taxon>Vertebrata</taxon>
        <taxon>Euteleostomi</taxon>
        <taxon>Amphibia</taxon>
        <taxon>Batrachia</taxon>
        <taxon>Anura</taxon>
        <taxon>Neobatrachia</taxon>
        <taxon>Hyloidea</taxon>
        <taxon>Leptodactylidae</taxon>
        <taxon>Leiuperinae</taxon>
        <taxon>Engystomops</taxon>
    </lineage>
</organism>
<proteinExistence type="predicted"/>
<evidence type="ECO:0000313" key="2">
    <source>
        <dbReference type="EMBL" id="KAG8578434.1"/>
    </source>
</evidence>
<protein>
    <submittedName>
        <fullName evidence="2">Uncharacterized protein</fullName>
    </submittedName>
</protein>
<keyword evidence="3" id="KW-1185">Reference proteome</keyword>
<dbReference type="AlphaFoldDB" id="A0AAV7C0F0"/>
<reference evidence="2" key="1">
    <citation type="thesis" date="2020" institute="ProQuest LLC" country="789 East Eisenhower Parkway, Ann Arbor, MI, USA">
        <title>Comparative Genomics and Chromosome Evolution.</title>
        <authorList>
            <person name="Mudd A.B."/>
        </authorList>
    </citation>
    <scope>NUCLEOTIDE SEQUENCE</scope>
    <source>
        <strain evidence="2">237g6f4</strain>
        <tissue evidence="2">Blood</tissue>
    </source>
</reference>
<gene>
    <name evidence="2" type="ORF">GDO81_010489</name>
</gene>
<dbReference type="EMBL" id="WNYA01000004">
    <property type="protein sequence ID" value="KAG8578434.1"/>
    <property type="molecule type" value="Genomic_DNA"/>
</dbReference>
<feature type="compositionally biased region" description="Polar residues" evidence="1">
    <location>
        <begin position="29"/>
        <end position="42"/>
    </location>
</feature>
<evidence type="ECO:0000256" key="1">
    <source>
        <dbReference type="SAM" id="MobiDB-lite"/>
    </source>
</evidence>
<dbReference type="Proteomes" id="UP000824782">
    <property type="component" value="Unassembled WGS sequence"/>
</dbReference>